<evidence type="ECO:0000256" key="4">
    <source>
        <dbReference type="ARBA" id="ARBA00023163"/>
    </source>
</evidence>
<evidence type="ECO:0000256" key="2">
    <source>
        <dbReference type="ARBA" id="ARBA00023015"/>
    </source>
</evidence>
<sequence>MNRTQLSQLAVLAAVSEHRSFRAAAKELLVAPSAISHAISSLEESLGVRLLARTTRSVAPTEEGRLLLERLRPALEEIDIALEAVRDTRSKPAGNLRITAPRFASDLLLAPRLGDFLNLYPDITLEIANEDGFTDIVKEGFDAGLRLEESLEADMIAVRFSPNLTTVIAASPEYFERYPKPEHPRDLVHHRCIKRRFTNGSIYRWEFEKDGQELVVAVNGPLVVSEDRLALLAALNGAGLAYLFDMRVHAELAGGRLVRVLEDWCAPYSGPFLYYPSRRQMRPALRAFIDFFRYVEKDTGGRSG</sequence>
<protein>
    <recommendedName>
        <fullName evidence="6">HTH-type transcriptional regulator TtuA</fullName>
    </recommendedName>
    <alternativeName>
        <fullName evidence="7">Tartrate utilization transcriptional regulator</fullName>
    </alternativeName>
</protein>
<dbReference type="FunFam" id="1.10.10.10:FF:000001">
    <property type="entry name" value="LysR family transcriptional regulator"/>
    <property type="match status" value="1"/>
</dbReference>
<dbReference type="PROSITE" id="PS50931">
    <property type="entry name" value="HTH_LYSR"/>
    <property type="match status" value="1"/>
</dbReference>
<keyword evidence="3 9" id="KW-0238">DNA-binding</keyword>
<comment type="function">
    <text evidence="5">Transcriptional regulator of the ttuABCDE tartrate utilization operon.</text>
</comment>
<dbReference type="Pfam" id="PF00126">
    <property type="entry name" value="HTH_1"/>
    <property type="match status" value="1"/>
</dbReference>
<evidence type="ECO:0000313" key="9">
    <source>
        <dbReference type="EMBL" id="MBB4235226.1"/>
    </source>
</evidence>
<dbReference type="SUPFAM" id="SSF53850">
    <property type="entry name" value="Periplasmic binding protein-like II"/>
    <property type="match status" value="1"/>
</dbReference>
<dbReference type="Pfam" id="PF03466">
    <property type="entry name" value="LysR_substrate"/>
    <property type="match status" value="1"/>
</dbReference>
<dbReference type="EMBL" id="JACIFY010000005">
    <property type="protein sequence ID" value="MBB4235226.1"/>
    <property type="molecule type" value="Genomic_DNA"/>
</dbReference>
<keyword evidence="2" id="KW-0805">Transcription regulation</keyword>
<dbReference type="SUPFAM" id="SSF46785">
    <property type="entry name" value="Winged helix' DNA-binding domain"/>
    <property type="match status" value="1"/>
</dbReference>
<dbReference type="InterPro" id="IPR000847">
    <property type="entry name" value="LysR_HTH_N"/>
</dbReference>
<organism evidence="9 10">
    <name type="scientific">Rhizobium esperanzae</name>
    <dbReference type="NCBI Taxonomy" id="1967781"/>
    <lineage>
        <taxon>Bacteria</taxon>
        <taxon>Pseudomonadati</taxon>
        <taxon>Pseudomonadota</taxon>
        <taxon>Alphaproteobacteria</taxon>
        <taxon>Hyphomicrobiales</taxon>
        <taxon>Rhizobiaceae</taxon>
        <taxon>Rhizobium/Agrobacterium group</taxon>
        <taxon>Rhizobium</taxon>
    </lineage>
</organism>
<reference evidence="9 10" key="1">
    <citation type="submission" date="2020-08" db="EMBL/GenBank/DDBJ databases">
        <title>Genomic Encyclopedia of Type Strains, Phase IV (KMG-V): Genome sequencing to study the core and pangenomes of soil and plant-associated prokaryotes.</title>
        <authorList>
            <person name="Whitman W."/>
        </authorList>
    </citation>
    <scope>NUCLEOTIDE SEQUENCE [LARGE SCALE GENOMIC DNA]</scope>
    <source>
        <strain evidence="9 10">SEMIA 4089</strain>
    </source>
</reference>
<keyword evidence="4" id="KW-0804">Transcription</keyword>
<dbReference type="PANTHER" id="PTHR30537">
    <property type="entry name" value="HTH-TYPE TRANSCRIPTIONAL REGULATOR"/>
    <property type="match status" value="1"/>
</dbReference>
<comment type="caution">
    <text evidence="9">The sequence shown here is derived from an EMBL/GenBank/DDBJ whole genome shotgun (WGS) entry which is preliminary data.</text>
</comment>
<dbReference type="CDD" id="cd08474">
    <property type="entry name" value="PBP2_CrgA_like_5"/>
    <property type="match status" value="1"/>
</dbReference>
<dbReference type="InterPro" id="IPR036390">
    <property type="entry name" value="WH_DNA-bd_sf"/>
</dbReference>
<feature type="domain" description="HTH lysR-type" evidence="8">
    <location>
        <begin position="1"/>
        <end position="61"/>
    </location>
</feature>
<evidence type="ECO:0000256" key="3">
    <source>
        <dbReference type="ARBA" id="ARBA00023125"/>
    </source>
</evidence>
<dbReference type="GO" id="GO:0006351">
    <property type="term" value="P:DNA-templated transcription"/>
    <property type="evidence" value="ECO:0007669"/>
    <property type="project" value="TreeGrafter"/>
</dbReference>
<evidence type="ECO:0000256" key="1">
    <source>
        <dbReference type="ARBA" id="ARBA00009437"/>
    </source>
</evidence>
<evidence type="ECO:0000259" key="8">
    <source>
        <dbReference type="PROSITE" id="PS50931"/>
    </source>
</evidence>
<dbReference type="RefSeq" id="WP_184468806.1">
    <property type="nucleotide sequence ID" value="NZ_JACIFY010000005.1"/>
</dbReference>
<proteinExistence type="inferred from homology"/>
<dbReference type="Gene3D" id="3.40.190.290">
    <property type="match status" value="1"/>
</dbReference>
<dbReference type="InterPro" id="IPR058163">
    <property type="entry name" value="LysR-type_TF_proteobact-type"/>
</dbReference>
<dbReference type="Proteomes" id="UP000540909">
    <property type="component" value="Unassembled WGS sequence"/>
</dbReference>
<dbReference type="Gene3D" id="1.10.10.10">
    <property type="entry name" value="Winged helix-like DNA-binding domain superfamily/Winged helix DNA-binding domain"/>
    <property type="match status" value="1"/>
</dbReference>
<comment type="similarity">
    <text evidence="1">Belongs to the LysR transcriptional regulatory family.</text>
</comment>
<dbReference type="InterPro" id="IPR036388">
    <property type="entry name" value="WH-like_DNA-bd_sf"/>
</dbReference>
<dbReference type="GO" id="GO:0043565">
    <property type="term" value="F:sequence-specific DNA binding"/>
    <property type="evidence" value="ECO:0007669"/>
    <property type="project" value="TreeGrafter"/>
</dbReference>
<dbReference type="AlphaFoldDB" id="A0A7W6W4E4"/>
<name>A0A7W6W4E4_9HYPH</name>
<dbReference type="PANTHER" id="PTHR30537:SF1">
    <property type="entry name" value="HTH-TYPE TRANSCRIPTIONAL REGULATOR PGRR"/>
    <property type="match status" value="1"/>
</dbReference>
<dbReference type="GO" id="GO:0003700">
    <property type="term" value="F:DNA-binding transcription factor activity"/>
    <property type="evidence" value="ECO:0007669"/>
    <property type="project" value="InterPro"/>
</dbReference>
<evidence type="ECO:0000256" key="7">
    <source>
        <dbReference type="ARBA" id="ARBA00083243"/>
    </source>
</evidence>
<accession>A0A7W6W4E4</accession>
<dbReference type="InterPro" id="IPR005119">
    <property type="entry name" value="LysR_subst-bd"/>
</dbReference>
<evidence type="ECO:0000256" key="5">
    <source>
        <dbReference type="ARBA" id="ARBA00054626"/>
    </source>
</evidence>
<evidence type="ECO:0000313" key="10">
    <source>
        <dbReference type="Proteomes" id="UP000540909"/>
    </source>
</evidence>
<evidence type="ECO:0000256" key="6">
    <source>
        <dbReference type="ARBA" id="ARBA00067332"/>
    </source>
</evidence>
<gene>
    <name evidence="9" type="ORF">GGD57_001788</name>
</gene>